<dbReference type="EMBL" id="CP002372">
    <property type="protein sequence ID" value="ADT84759.1"/>
    <property type="molecule type" value="Genomic_DNA"/>
</dbReference>
<evidence type="ECO:0000313" key="1">
    <source>
        <dbReference type="EMBL" id="ADT84759.1"/>
    </source>
</evidence>
<dbReference type="SUPFAM" id="SSF48452">
    <property type="entry name" value="TPR-like"/>
    <property type="match status" value="1"/>
</dbReference>
<gene>
    <name evidence="1" type="ordered locus">TERMP_01784</name>
</gene>
<dbReference type="OrthoDB" id="86142at2157"/>
<dbReference type="KEGG" id="tba:TERMP_01784"/>
<dbReference type="PATRIC" id="fig|391623.17.peg.1783"/>
<dbReference type="Gene3D" id="1.25.40.10">
    <property type="entry name" value="Tetratricopeptide repeat domain"/>
    <property type="match status" value="1"/>
</dbReference>
<name>F0LK47_THEBM</name>
<evidence type="ECO:0000313" key="2">
    <source>
        <dbReference type="Proteomes" id="UP000007478"/>
    </source>
</evidence>
<sequence length="359" mass="40232">MTTIEDILLLVKGGLYEDALLKVDELEDNLDKVHAVSLIALDIYEKFSDINLALDIMEDAEYITKKIKDPFKKSIALSNVASAYLIIGNRKKGVKLFEKALDEALHIENSGERAIALGKISYHMGISGLIDSALETFEVAFDTVIRSKIDYTQKTDYSIKLGEILEETGDSLNSTGALPFYERAYDLFDKLHVNFKAAILEKKILLAKTLKVCGKPEIRSALLEGRYGHAVAEVKNLLKGEKIAIGLLEIALWMKKLDVFEYKKIVREILEQIDAFSYSQEGVAYIATLLTELGSIKEALVFANKIEDVEKKSEALKAIALELAREKELKDAYKIIEIIPDNEIKKKALEEIVEIEATL</sequence>
<evidence type="ECO:0008006" key="3">
    <source>
        <dbReference type="Google" id="ProtNLM"/>
    </source>
</evidence>
<dbReference type="RefSeq" id="WP_013468055.1">
    <property type="nucleotide sequence ID" value="NC_014804.1"/>
</dbReference>
<dbReference type="GeneID" id="10042100"/>
<proteinExistence type="predicted"/>
<protein>
    <recommendedName>
        <fullName evidence="3">TRP-repeat-containing protein</fullName>
    </recommendedName>
</protein>
<dbReference type="Proteomes" id="UP000007478">
    <property type="component" value="Chromosome"/>
</dbReference>
<dbReference type="AlphaFoldDB" id="F0LK47"/>
<reference evidence="1 2" key="1">
    <citation type="journal article" date="2011" name="J. Bacteriol.">
        <title>Complete genome sequence of the hyperthermophilic, piezophilic, heterotrophic, and carboxydotrophic archaeon Thermococcus barophilus MP.</title>
        <authorList>
            <person name="Vannier P."/>
            <person name="Marteinsson V.T."/>
            <person name="Fridjonsson O.H."/>
            <person name="Oger P."/>
            <person name="Jebbar M."/>
        </authorList>
    </citation>
    <scope>NUCLEOTIDE SEQUENCE [LARGE SCALE GENOMIC DNA]</scope>
    <source>
        <strain evidence="2">DSM 11836 / MP</strain>
    </source>
</reference>
<organism evidence="1 2">
    <name type="scientific">Thermococcus barophilus (strain DSM 11836 / MP)</name>
    <dbReference type="NCBI Taxonomy" id="391623"/>
    <lineage>
        <taxon>Archaea</taxon>
        <taxon>Methanobacteriati</taxon>
        <taxon>Methanobacteriota</taxon>
        <taxon>Thermococci</taxon>
        <taxon>Thermococcales</taxon>
        <taxon>Thermococcaceae</taxon>
        <taxon>Thermococcus</taxon>
    </lineage>
</organism>
<dbReference type="InterPro" id="IPR011990">
    <property type="entry name" value="TPR-like_helical_dom_sf"/>
</dbReference>
<keyword evidence="2" id="KW-1185">Reference proteome</keyword>
<accession>F0LK47</accession>
<dbReference type="HOGENOM" id="CLU_065737_0_0_2"/>
<dbReference type="eggNOG" id="arCOG03827">
    <property type="taxonomic scope" value="Archaea"/>
</dbReference>